<keyword evidence="4" id="KW-1185">Reference proteome</keyword>
<dbReference type="InterPro" id="IPR003961">
    <property type="entry name" value="FN3_dom"/>
</dbReference>
<dbReference type="PROSITE" id="PS50853">
    <property type="entry name" value="FN3"/>
    <property type="match status" value="1"/>
</dbReference>
<dbReference type="SUPFAM" id="SSF49265">
    <property type="entry name" value="Fibronectin type III"/>
    <property type="match status" value="2"/>
</dbReference>
<dbReference type="Proteomes" id="UP000197007">
    <property type="component" value="Chromosome"/>
</dbReference>
<dbReference type="InterPro" id="IPR036116">
    <property type="entry name" value="FN3_sf"/>
</dbReference>
<dbReference type="KEGG" id="capn:CBG49_09795"/>
<evidence type="ECO:0000313" key="3">
    <source>
        <dbReference type="EMBL" id="ASF43348.1"/>
    </source>
</evidence>
<dbReference type="EMBL" id="CP022022">
    <property type="protein sequence ID" value="ASF43348.1"/>
    <property type="molecule type" value="Genomic_DNA"/>
</dbReference>
<dbReference type="CDD" id="cd00063">
    <property type="entry name" value="FN3"/>
    <property type="match status" value="1"/>
</dbReference>
<feature type="domain" description="Fibronectin type-III" evidence="2">
    <location>
        <begin position="493"/>
        <end position="586"/>
    </location>
</feature>
<dbReference type="RefSeq" id="WP_088594353.1">
    <property type="nucleotide sequence ID" value="NZ_CP022022.1"/>
</dbReference>
<keyword evidence="1" id="KW-0732">Signal</keyword>
<organism evidence="3 4">
    <name type="scientific">Capnocytophaga endodontalis</name>
    <dbReference type="NCBI Taxonomy" id="2708117"/>
    <lineage>
        <taxon>Bacteria</taxon>
        <taxon>Pseudomonadati</taxon>
        <taxon>Bacteroidota</taxon>
        <taxon>Flavobacteriia</taxon>
        <taxon>Flavobacteriales</taxon>
        <taxon>Flavobacteriaceae</taxon>
        <taxon>Capnocytophaga</taxon>
    </lineage>
</organism>
<dbReference type="InterPro" id="IPR013783">
    <property type="entry name" value="Ig-like_fold"/>
</dbReference>
<feature type="signal peptide" evidence="1">
    <location>
        <begin position="1"/>
        <end position="18"/>
    </location>
</feature>
<evidence type="ECO:0000256" key="1">
    <source>
        <dbReference type="SAM" id="SignalP"/>
    </source>
</evidence>
<dbReference type="Gene3D" id="2.60.40.10">
    <property type="entry name" value="Immunoglobulins"/>
    <property type="match status" value="3"/>
</dbReference>
<reference evidence="4" key="1">
    <citation type="submission" date="2017-06" db="EMBL/GenBank/DDBJ databases">
        <title>Complete genome sequence of Capnocytophaga sp. KCOM 1579 (=ChDC OS43) isolated from a human refractory periapical abscess lesion.</title>
        <authorList>
            <person name="Kook J.-K."/>
            <person name="Park S.-N."/>
            <person name="Lim Y.K."/>
            <person name="Roh H."/>
        </authorList>
    </citation>
    <scope>NUCLEOTIDE SEQUENCE [LARGE SCALE GENOMIC DNA]</scope>
    <source>
        <strain evidence="4">ChDC OS43</strain>
    </source>
</reference>
<accession>A0A1Z4BQ15</accession>
<protein>
    <submittedName>
        <fullName evidence="3">Fibronectin type III</fullName>
    </submittedName>
</protein>
<evidence type="ECO:0000259" key="2">
    <source>
        <dbReference type="PROSITE" id="PS50853"/>
    </source>
</evidence>
<name>A0A1Z4BQ15_9FLAO</name>
<proteinExistence type="predicted"/>
<sequence>MKKALFLICFWVVNWSFAQLSDTTPSVMLKSYVQKDRILLRWAVNTPIEWQKANQKGFVLHKILLKKDGNFLENPEKQTIATLKPDKQEDWIDFIQKDNYGAIIAQALYGESFSVEQDSKNGISKIVNIAEELNQRHTFALFAADMSFVAAQKAGWGFIDTDVKAGETYIYQVEVLGMPEIESSAVMVGLSDVETLPKIHDFTAIPDDKKVLFSWGITYLKDIYTSYIIERSENGTDFQPISSTPIVDMNGTSKKQMFYATTLETNDTPYFFRIYGINAFGEKGTPSAPIKVQGISATTAVPRISDYNFINEGVELIWEYPKEAEKATEKFELWHNTKEDANYQKVVDNIKKEDRKLIYKKLSASNYFKIASVDKQQKRHFSHSTLVQPSDSIPPVQPIGLQGKIDSLGVVTLSWKANTEADLAGYRVLRANTDKEEFVDIFNHIITENTVRDTVSFSLSNKKVFYKILAEDLRYNRSPFSEVIVVEKPDKNPPTAPIFNNFTTENGKITLYWISSSSDDVESYTLSRREKGTEKWQPLQVFHKETNTFIDENTEGGKTYEYLIQAKDKAGLWSSADNATITIKAPVRADKVIKSVDFVADRNARSISLFWKYQKNAKVTEIQIYKNVKGNTPSLWKVLTPKQQHITDKEIHINTIYEYYFLPSLANGKPTQGEKVEVNY</sequence>
<dbReference type="AlphaFoldDB" id="A0A1Z4BQ15"/>
<gene>
    <name evidence="3" type="ORF">CBG49_09795</name>
</gene>
<evidence type="ECO:0000313" key="4">
    <source>
        <dbReference type="Proteomes" id="UP000197007"/>
    </source>
</evidence>
<feature type="chain" id="PRO_5012351174" evidence="1">
    <location>
        <begin position="19"/>
        <end position="680"/>
    </location>
</feature>